<organism evidence="3 4">
    <name type="scientific">Janibacter alkaliphilus</name>
    <dbReference type="NCBI Taxonomy" id="1069963"/>
    <lineage>
        <taxon>Bacteria</taxon>
        <taxon>Bacillati</taxon>
        <taxon>Actinomycetota</taxon>
        <taxon>Actinomycetes</taxon>
        <taxon>Micrococcales</taxon>
        <taxon>Intrasporangiaceae</taxon>
        <taxon>Janibacter</taxon>
    </lineage>
</organism>
<name>A0A852XC54_9MICO</name>
<dbReference type="EMBL" id="JACBZX010000001">
    <property type="protein sequence ID" value="NYG36055.1"/>
    <property type="molecule type" value="Genomic_DNA"/>
</dbReference>
<keyword evidence="1" id="KW-0472">Membrane</keyword>
<dbReference type="Proteomes" id="UP000592181">
    <property type="component" value="Unassembled WGS sequence"/>
</dbReference>
<gene>
    <name evidence="3" type="ORF">BJY28_000524</name>
</gene>
<dbReference type="InterPro" id="IPR027381">
    <property type="entry name" value="LytR/CpsA/Psr_C"/>
</dbReference>
<protein>
    <recommendedName>
        <fullName evidence="2">LytR/CpsA/Psr regulator C-terminal domain-containing protein</fullName>
    </recommendedName>
</protein>
<evidence type="ECO:0000256" key="1">
    <source>
        <dbReference type="SAM" id="Phobius"/>
    </source>
</evidence>
<evidence type="ECO:0000313" key="3">
    <source>
        <dbReference type="EMBL" id="NYG36055.1"/>
    </source>
</evidence>
<feature type="transmembrane region" description="Helical" evidence="1">
    <location>
        <begin position="20"/>
        <end position="37"/>
    </location>
</feature>
<evidence type="ECO:0000259" key="2">
    <source>
        <dbReference type="Pfam" id="PF13399"/>
    </source>
</evidence>
<keyword evidence="4" id="KW-1185">Reference proteome</keyword>
<feature type="domain" description="LytR/CpsA/Psr regulator C-terminal" evidence="2">
    <location>
        <begin position="65"/>
        <end position="150"/>
    </location>
</feature>
<dbReference type="Pfam" id="PF13399">
    <property type="entry name" value="LytR_C"/>
    <property type="match status" value="1"/>
</dbReference>
<reference evidence="3 4" key="1">
    <citation type="submission" date="2020-07" db="EMBL/GenBank/DDBJ databases">
        <title>Sequencing the genomes of 1000 actinobacteria strains.</title>
        <authorList>
            <person name="Klenk H.-P."/>
        </authorList>
    </citation>
    <scope>NUCLEOTIDE SEQUENCE [LARGE SCALE GENOMIC DNA]</scope>
    <source>
        <strain evidence="3 4">DSM 24723</strain>
    </source>
</reference>
<evidence type="ECO:0000313" key="4">
    <source>
        <dbReference type="Proteomes" id="UP000592181"/>
    </source>
</evidence>
<accession>A0A852XC54</accession>
<proteinExistence type="predicted"/>
<keyword evidence="1" id="KW-1133">Transmembrane helix</keyword>
<sequence>MADTYGRPTQERERRRRATLTLGVGLLLVFFAAWYAWSYVRDGGQPEAAGATSSSSACEVDRANIPVNVYNATDREGLAAQVAAQLEGRGFDVRTVANDPKKTTVTGVGQMRYGANGARGAGVVAAHLDEPTMIEDSRRRPTVDVVLGPDHDGLVSAQQAAGREC</sequence>
<dbReference type="AlphaFoldDB" id="A0A852XC54"/>
<comment type="caution">
    <text evidence="3">The sequence shown here is derived from an EMBL/GenBank/DDBJ whole genome shotgun (WGS) entry which is preliminary data.</text>
</comment>
<dbReference type="Gene3D" id="3.30.70.2390">
    <property type="match status" value="1"/>
</dbReference>
<dbReference type="RefSeq" id="WP_179461623.1">
    <property type="nucleotide sequence ID" value="NZ_JACBZX010000001.1"/>
</dbReference>
<keyword evidence="1" id="KW-0812">Transmembrane</keyword>